<dbReference type="EMBL" id="PUHP01002358">
    <property type="protein sequence ID" value="TQN64459.1"/>
    <property type="molecule type" value="Genomic_DNA"/>
</dbReference>
<feature type="non-terminal residue" evidence="1">
    <location>
        <position position="1"/>
    </location>
</feature>
<keyword evidence="2" id="KW-1185">Reference proteome</keyword>
<dbReference type="AlphaFoldDB" id="A0A5Q4BD10"/>
<evidence type="ECO:0000313" key="1">
    <source>
        <dbReference type="EMBL" id="TQN64459.1"/>
    </source>
</evidence>
<organism evidence="1 2">
    <name type="scientific">Colletotrichum shisoi</name>
    <dbReference type="NCBI Taxonomy" id="2078593"/>
    <lineage>
        <taxon>Eukaryota</taxon>
        <taxon>Fungi</taxon>
        <taxon>Dikarya</taxon>
        <taxon>Ascomycota</taxon>
        <taxon>Pezizomycotina</taxon>
        <taxon>Sordariomycetes</taxon>
        <taxon>Hypocreomycetidae</taxon>
        <taxon>Glomerellales</taxon>
        <taxon>Glomerellaceae</taxon>
        <taxon>Colletotrichum</taxon>
        <taxon>Colletotrichum destructivum species complex</taxon>
    </lineage>
</organism>
<gene>
    <name evidence="1" type="ORF">CSHISOI_10966</name>
</gene>
<name>A0A5Q4BD10_9PEZI</name>
<comment type="caution">
    <text evidence="1">The sequence shown here is derived from an EMBL/GenBank/DDBJ whole genome shotgun (WGS) entry which is preliminary data.</text>
</comment>
<reference evidence="1 2" key="1">
    <citation type="journal article" date="2019" name="Sci. Rep.">
        <title>Colletotrichum shisoi sp. nov., an anthracnose pathogen of Perilla frutescens in Japan: molecular phylogenetic, morphological and genomic evidence.</title>
        <authorList>
            <person name="Gan P."/>
            <person name="Tsushima A."/>
            <person name="Hiroyama R."/>
            <person name="Narusaka M."/>
            <person name="Takano Y."/>
            <person name="Narusaka Y."/>
            <person name="Kawaradani M."/>
            <person name="Damm U."/>
            <person name="Shirasu K."/>
        </authorList>
    </citation>
    <scope>NUCLEOTIDE SEQUENCE [LARGE SCALE GENOMIC DNA]</scope>
    <source>
        <strain evidence="1 2">PG-2018a</strain>
    </source>
</reference>
<protein>
    <submittedName>
        <fullName evidence="1">Uncharacterized protein</fullName>
    </submittedName>
</protein>
<accession>A0A5Q4BD10</accession>
<sequence length="85" mass="8381">AHERVRERRGVALGDIPCRVSPQEGGVEDARGEDVAVVLLDVGDGDGDETGVSGEAEQLGERGCHAGLAAAAAAVAAAAAPPPAI</sequence>
<proteinExistence type="predicted"/>
<dbReference type="Proteomes" id="UP000326340">
    <property type="component" value="Unassembled WGS sequence"/>
</dbReference>
<evidence type="ECO:0000313" key="2">
    <source>
        <dbReference type="Proteomes" id="UP000326340"/>
    </source>
</evidence>